<evidence type="ECO:0000313" key="2">
    <source>
        <dbReference type="EMBL" id="KAG1901099.1"/>
    </source>
</evidence>
<evidence type="ECO:0000313" key="3">
    <source>
        <dbReference type="Proteomes" id="UP001195769"/>
    </source>
</evidence>
<proteinExistence type="predicted"/>
<dbReference type="GeneID" id="64661200"/>
<dbReference type="EMBL" id="JABBWK010000023">
    <property type="protein sequence ID" value="KAG1901099.1"/>
    <property type="molecule type" value="Genomic_DNA"/>
</dbReference>
<sequence length="162" mass="17266">MSEDCCALNADGSLKDASDITFFNDPDDEVPLPQVPPSAQPSSSTTSTKDAFSILLKAGHPSNSHSWFSALWPAHGHMSAAVEAEGHAAGANVRRASMMLTECSMIGLQEVTMDGSQWGLLKQGQSQTSPHHFTCSSAAETLPQNTDFSESLPIPNGWIVHQ</sequence>
<reference evidence="2" key="1">
    <citation type="journal article" date="2020" name="New Phytol.">
        <title>Comparative genomics reveals dynamic genome evolution in host specialist ectomycorrhizal fungi.</title>
        <authorList>
            <person name="Lofgren L.A."/>
            <person name="Nguyen N.H."/>
            <person name="Vilgalys R."/>
            <person name="Ruytinx J."/>
            <person name="Liao H.L."/>
            <person name="Branco S."/>
            <person name="Kuo A."/>
            <person name="LaButti K."/>
            <person name="Lipzen A."/>
            <person name="Andreopoulos W."/>
            <person name="Pangilinan J."/>
            <person name="Riley R."/>
            <person name="Hundley H."/>
            <person name="Na H."/>
            <person name="Barry K."/>
            <person name="Grigoriev I.V."/>
            <person name="Stajich J.E."/>
            <person name="Kennedy P.G."/>
        </authorList>
    </citation>
    <scope>NUCLEOTIDE SEQUENCE</scope>
    <source>
        <strain evidence="2">FC203</strain>
    </source>
</reference>
<name>A0AAD4E9V4_9AGAM</name>
<gene>
    <name evidence="2" type="ORF">F5891DRAFT_1187799</name>
</gene>
<feature type="region of interest" description="Disordered" evidence="1">
    <location>
        <begin position="25"/>
        <end position="47"/>
    </location>
</feature>
<dbReference type="RefSeq" id="XP_041226675.1">
    <property type="nucleotide sequence ID" value="XM_041366902.1"/>
</dbReference>
<protein>
    <submittedName>
        <fullName evidence="2">Uncharacterized protein</fullName>
    </submittedName>
</protein>
<dbReference type="AlphaFoldDB" id="A0AAD4E9V4"/>
<evidence type="ECO:0000256" key="1">
    <source>
        <dbReference type="SAM" id="MobiDB-lite"/>
    </source>
</evidence>
<accession>A0AAD4E9V4</accession>
<comment type="caution">
    <text evidence="2">The sequence shown here is derived from an EMBL/GenBank/DDBJ whole genome shotgun (WGS) entry which is preliminary data.</text>
</comment>
<dbReference type="Proteomes" id="UP001195769">
    <property type="component" value="Unassembled WGS sequence"/>
</dbReference>
<organism evidence="2 3">
    <name type="scientific">Suillus fuscotomentosus</name>
    <dbReference type="NCBI Taxonomy" id="1912939"/>
    <lineage>
        <taxon>Eukaryota</taxon>
        <taxon>Fungi</taxon>
        <taxon>Dikarya</taxon>
        <taxon>Basidiomycota</taxon>
        <taxon>Agaricomycotina</taxon>
        <taxon>Agaricomycetes</taxon>
        <taxon>Agaricomycetidae</taxon>
        <taxon>Boletales</taxon>
        <taxon>Suillineae</taxon>
        <taxon>Suillaceae</taxon>
        <taxon>Suillus</taxon>
    </lineage>
</organism>
<keyword evidence="3" id="KW-1185">Reference proteome</keyword>